<feature type="compositionally biased region" description="Acidic residues" evidence="2">
    <location>
        <begin position="422"/>
        <end position="440"/>
    </location>
</feature>
<dbReference type="EMBL" id="ASPP01006645">
    <property type="protein sequence ID" value="ETO28489.1"/>
    <property type="molecule type" value="Genomic_DNA"/>
</dbReference>
<feature type="region of interest" description="Disordered" evidence="2">
    <location>
        <begin position="373"/>
        <end position="463"/>
    </location>
</feature>
<comment type="caution">
    <text evidence="3">The sequence shown here is derived from an EMBL/GenBank/DDBJ whole genome shotgun (WGS) entry which is preliminary data.</text>
</comment>
<keyword evidence="1" id="KW-0175">Coiled coil</keyword>
<feature type="compositionally biased region" description="Polar residues" evidence="2">
    <location>
        <begin position="65"/>
        <end position="89"/>
    </location>
</feature>
<sequence>MIISFRPRKSLAGSNTLPGGSTLSVEISRQKSNDLLIPHNQDREERLAPHKEPQSRSLLPFADFSSETNFLIKPTPSNNGDFAEQQKQQHSTDKRSSRKRRDDKNDVEESDEESRGMIYVDPFGFDEDKFHVARNNSKFRASESESGDNVVRDNNNEHTLSDRQPIASVEESYQQVVQESILHETNHANFGTGLEPLMDNDGIHDLAMKNKDLNRSIKLPDLAIHSTSNHRANNNNLVVGISPTNASGGSGGGSGGAGAGATKAKAVDMVVNDQEFDAYPSGDRLSRRPSRTLVLDEIPDVPVEDHLHEIPKLIGQASENMHNWQREDNRQSEILTVEDEESADEEEMLPATLVSPNKIDPISYQSLAAESFQGSSLKRPKEDFAPKITDSTSGQRLANIESQKQMDVAPWKSKKETGMEPVSEEDDEEEDEEEEDEEYDIQPQAKNDRKSANIGSIKSEDKGKLQRIIKEQEQIIADLTRSKLDLITNTCLQIDKLRDQIKLIDQRLALNEKQYEGSIINGKEGGAVSQSSWSWFSFGRYNNNPAPAPAPVRALAVTPLIQDIAKSKTNLANQTAHEINQLREIIKLLSKQLEKSIDKM</sequence>
<evidence type="ECO:0000256" key="2">
    <source>
        <dbReference type="SAM" id="MobiDB-lite"/>
    </source>
</evidence>
<gene>
    <name evidence="3" type="ORF">RFI_08639</name>
</gene>
<reference evidence="3 4" key="1">
    <citation type="journal article" date="2013" name="Curr. Biol.">
        <title>The Genome of the Foraminiferan Reticulomyxa filosa.</title>
        <authorList>
            <person name="Glockner G."/>
            <person name="Hulsmann N."/>
            <person name="Schleicher M."/>
            <person name="Noegel A.A."/>
            <person name="Eichinger L."/>
            <person name="Gallinger C."/>
            <person name="Pawlowski J."/>
            <person name="Sierra R."/>
            <person name="Euteneuer U."/>
            <person name="Pillet L."/>
            <person name="Moustafa A."/>
            <person name="Platzer M."/>
            <person name="Groth M."/>
            <person name="Szafranski K."/>
            <person name="Schliwa M."/>
        </authorList>
    </citation>
    <scope>NUCLEOTIDE SEQUENCE [LARGE SCALE GENOMIC DNA]</scope>
</reference>
<accession>X6NS01</accession>
<feature type="compositionally biased region" description="Basic and acidic residues" evidence="2">
    <location>
        <begin position="40"/>
        <end position="54"/>
    </location>
</feature>
<feature type="compositionally biased region" description="Basic and acidic residues" evidence="2">
    <location>
        <begin position="90"/>
        <end position="104"/>
    </location>
</feature>
<evidence type="ECO:0000313" key="3">
    <source>
        <dbReference type="EMBL" id="ETO28489.1"/>
    </source>
</evidence>
<evidence type="ECO:0000313" key="4">
    <source>
        <dbReference type="Proteomes" id="UP000023152"/>
    </source>
</evidence>
<organism evidence="3 4">
    <name type="scientific">Reticulomyxa filosa</name>
    <dbReference type="NCBI Taxonomy" id="46433"/>
    <lineage>
        <taxon>Eukaryota</taxon>
        <taxon>Sar</taxon>
        <taxon>Rhizaria</taxon>
        <taxon>Retaria</taxon>
        <taxon>Foraminifera</taxon>
        <taxon>Monothalamids</taxon>
        <taxon>Reticulomyxidae</taxon>
        <taxon>Reticulomyxa</taxon>
    </lineage>
</organism>
<feature type="compositionally biased region" description="Polar residues" evidence="2">
    <location>
        <begin position="389"/>
        <end position="405"/>
    </location>
</feature>
<feature type="compositionally biased region" description="Basic and acidic residues" evidence="2">
    <location>
        <begin position="150"/>
        <end position="161"/>
    </location>
</feature>
<protein>
    <submittedName>
        <fullName evidence="3">Uncharacterized protein</fullName>
    </submittedName>
</protein>
<dbReference type="AlphaFoldDB" id="X6NS01"/>
<feature type="region of interest" description="Disordered" evidence="2">
    <location>
        <begin position="139"/>
        <end position="167"/>
    </location>
</feature>
<feature type="coiled-coil region" evidence="1">
    <location>
        <begin position="572"/>
        <end position="599"/>
    </location>
</feature>
<feature type="region of interest" description="Disordered" evidence="2">
    <location>
        <begin position="1"/>
        <end position="120"/>
    </location>
</feature>
<proteinExistence type="predicted"/>
<keyword evidence="4" id="KW-1185">Reference proteome</keyword>
<evidence type="ECO:0000256" key="1">
    <source>
        <dbReference type="SAM" id="Coils"/>
    </source>
</evidence>
<feature type="compositionally biased region" description="Polar residues" evidence="2">
    <location>
        <begin position="12"/>
        <end position="27"/>
    </location>
</feature>
<dbReference type="Proteomes" id="UP000023152">
    <property type="component" value="Unassembled WGS sequence"/>
</dbReference>
<name>X6NS01_RETFI</name>